<dbReference type="Pfam" id="PF00041">
    <property type="entry name" value="fn3"/>
    <property type="match status" value="1"/>
</dbReference>
<evidence type="ECO:0000259" key="2">
    <source>
        <dbReference type="PROSITE" id="PS50853"/>
    </source>
</evidence>
<gene>
    <name evidence="3" type="ORF">RIMI_LOCUS4316349</name>
</gene>
<dbReference type="PANTHER" id="PTHR23098">
    <property type="entry name" value="AGAP001331-PA-RELATED"/>
    <property type="match status" value="1"/>
</dbReference>
<evidence type="ECO:0000256" key="1">
    <source>
        <dbReference type="SAM" id="MobiDB-lite"/>
    </source>
</evidence>
<comment type="caution">
    <text evidence="3">The sequence shown here is derived from an EMBL/GenBank/DDBJ whole genome shotgun (WGS) entry which is preliminary data.</text>
</comment>
<organism evidence="3 4">
    <name type="scientific">Ranitomeya imitator</name>
    <name type="common">mimic poison frog</name>
    <dbReference type="NCBI Taxonomy" id="111125"/>
    <lineage>
        <taxon>Eukaryota</taxon>
        <taxon>Metazoa</taxon>
        <taxon>Chordata</taxon>
        <taxon>Craniata</taxon>
        <taxon>Vertebrata</taxon>
        <taxon>Euteleostomi</taxon>
        <taxon>Amphibia</taxon>
        <taxon>Batrachia</taxon>
        <taxon>Anura</taxon>
        <taxon>Neobatrachia</taxon>
        <taxon>Hyloidea</taxon>
        <taxon>Dendrobatidae</taxon>
        <taxon>Dendrobatinae</taxon>
        <taxon>Ranitomeya</taxon>
    </lineage>
</organism>
<reference evidence="3" key="1">
    <citation type="submission" date="2023-07" db="EMBL/GenBank/DDBJ databases">
        <authorList>
            <person name="Stuckert A."/>
        </authorList>
    </citation>
    <scope>NUCLEOTIDE SEQUENCE</scope>
</reference>
<dbReference type="SMART" id="SM00060">
    <property type="entry name" value="FN3"/>
    <property type="match status" value="2"/>
</dbReference>
<dbReference type="SMART" id="SM00717">
    <property type="entry name" value="SANT"/>
    <property type="match status" value="2"/>
</dbReference>
<dbReference type="EMBL" id="CAUEEQ010006879">
    <property type="protein sequence ID" value="CAJ0930612.1"/>
    <property type="molecule type" value="Genomic_DNA"/>
</dbReference>
<dbReference type="SUPFAM" id="SSF49265">
    <property type="entry name" value="Fibronectin type III"/>
    <property type="match status" value="1"/>
</dbReference>
<protein>
    <recommendedName>
        <fullName evidence="2">Fibronectin type-III domain-containing protein</fullName>
    </recommendedName>
</protein>
<evidence type="ECO:0000313" key="3">
    <source>
        <dbReference type="EMBL" id="CAJ0930612.1"/>
    </source>
</evidence>
<accession>A0ABN9L154</accession>
<dbReference type="InterPro" id="IPR003961">
    <property type="entry name" value="FN3_dom"/>
</dbReference>
<name>A0ABN9L154_9NEOB</name>
<dbReference type="Pfam" id="PF13873">
    <property type="entry name" value="Myb_DNA-bind_5"/>
    <property type="match status" value="2"/>
</dbReference>
<dbReference type="InterPro" id="IPR013783">
    <property type="entry name" value="Ig-like_fold"/>
</dbReference>
<dbReference type="Gene3D" id="2.60.40.10">
    <property type="entry name" value="Immunoglobulins"/>
    <property type="match status" value="2"/>
</dbReference>
<dbReference type="InterPro" id="IPR028002">
    <property type="entry name" value="Myb_DNA-bind_5"/>
</dbReference>
<dbReference type="PANTHER" id="PTHR23098:SF16">
    <property type="entry name" value="REGULATORY PROTEIN ZESTE"/>
    <property type="match status" value="1"/>
</dbReference>
<evidence type="ECO:0000313" key="4">
    <source>
        <dbReference type="Proteomes" id="UP001176940"/>
    </source>
</evidence>
<sequence length="539" mass="60269">MEQAGSKKGLHVGSIPRGHVRDKTEKNIPDAPLAPDVTEVGEDWCTMKWEPPIYDGGCPILGYFIERKKKQSSRWMRLNFELCKETNFEPKKMIEGVAYEVRVFAVNSIGISKPSMPSKPFVPLAVTSAPTMLTLDGVTDNTVTMKWRPPDHIGAAGLDGYVIEYCFEGGGDEKQEKPEFTNQELDLLVDCVSKNGPNICGALSAKTTKAEKSKIWADIQAKVNAKGGKNRSIADLKKRWNALKKQTKNKMLQSKKESNVENTVVPEPTKDLSVLEKRVEAMLQLEELEGTPDIEDDLQNDISGGTPEKPTLTDEELNTLVDNIGKLGPQLFGAQTTPADKDKVWANIQEKLSAVGGKKRSIDDIKRAWNTLKKQTKKKIDHNKKIMENKEQKANFIELTPIEKRVEVMLQDKQNFSEDFREEPDEVDLFTIDAAYASSIIPFTSYKYPTLPVPKQPQTITLPPPCLTDGVRHSAIIFSVVLRLTNVLLCDPNTSNLDSSVHHTLFQSSFVKCLCSFAHINLFLLLASLRYGFFFATLP</sequence>
<keyword evidence="4" id="KW-1185">Reference proteome</keyword>
<feature type="domain" description="Fibronectin type-III" evidence="2">
    <location>
        <begin position="31"/>
        <end position="130"/>
    </location>
</feature>
<dbReference type="InterPro" id="IPR036116">
    <property type="entry name" value="FN3_sf"/>
</dbReference>
<proteinExistence type="predicted"/>
<dbReference type="Proteomes" id="UP001176940">
    <property type="component" value="Unassembled WGS sequence"/>
</dbReference>
<dbReference type="InterPro" id="IPR001005">
    <property type="entry name" value="SANT/Myb"/>
</dbReference>
<dbReference type="CDD" id="cd00063">
    <property type="entry name" value="FN3"/>
    <property type="match status" value="2"/>
</dbReference>
<feature type="region of interest" description="Disordered" evidence="1">
    <location>
        <begin position="1"/>
        <end position="33"/>
    </location>
</feature>
<feature type="compositionally biased region" description="Basic and acidic residues" evidence="1">
    <location>
        <begin position="19"/>
        <end position="28"/>
    </location>
</feature>
<dbReference type="PROSITE" id="PS50853">
    <property type="entry name" value="FN3"/>
    <property type="match status" value="1"/>
</dbReference>